<dbReference type="Pfam" id="PF11304">
    <property type="entry name" value="DUF3106"/>
    <property type="match status" value="1"/>
</dbReference>
<dbReference type="RefSeq" id="WP_124330004.1">
    <property type="nucleotide sequence ID" value="NZ_BEXT01000001.1"/>
</dbReference>
<reference evidence="3" key="2">
    <citation type="submission" date="2019-01" db="EMBL/GenBank/DDBJ databases">
        <title>Genome sequence of Desulfonema ishimotonii strain Tokyo 01.</title>
        <authorList>
            <person name="Fukui M."/>
        </authorList>
    </citation>
    <scope>NUCLEOTIDE SEQUENCE [LARGE SCALE GENOMIC DNA]</scope>
    <source>
        <strain evidence="3">Tokyo 01</strain>
    </source>
</reference>
<protein>
    <recommendedName>
        <fullName evidence="4">DUF3106 domain-containing protein</fullName>
    </recommendedName>
</protein>
<feature type="region of interest" description="Disordered" evidence="1">
    <location>
        <begin position="122"/>
        <end position="152"/>
    </location>
</feature>
<gene>
    <name evidence="2" type="ORF">DENIS_3849</name>
</gene>
<name>A0A401G0W6_9BACT</name>
<keyword evidence="3" id="KW-1185">Reference proteome</keyword>
<accession>A0A401G0W6</accession>
<dbReference type="Proteomes" id="UP000288096">
    <property type="component" value="Unassembled WGS sequence"/>
</dbReference>
<evidence type="ECO:0008006" key="4">
    <source>
        <dbReference type="Google" id="ProtNLM"/>
    </source>
</evidence>
<dbReference type="AlphaFoldDB" id="A0A401G0W6"/>
<comment type="caution">
    <text evidence="2">The sequence shown here is derived from an EMBL/GenBank/DDBJ whole genome shotgun (WGS) entry which is preliminary data.</text>
</comment>
<feature type="compositionally biased region" description="Basic and acidic residues" evidence="1">
    <location>
        <begin position="131"/>
        <end position="144"/>
    </location>
</feature>
<evidence type="ECO:0000313" key="2">
    <source>
        <dbReference type="EMBL" id="GBC62865.1"/>
    </source>
</evidence>
<dbReference type="EMBL" id="BEXT01000001">
    <property type="protein sequence ID" value="GBC62865.1"/>
    <property type="molecule type" value="Genomic_DNA"/>
</dbReference>
<evidence type="ECO:0000256" key="1">
    <source>
        <dbReference type="SAM" id="MobiDB-lite"/>
    </source>
</evidence>
<organism evidence="2 3">
    <name type="scientific">Desulfonema ishimotonii</name>
    <dbReference type="NCBI Taxonomy" id="45657"/>
    <lineage>
        <taxon>Bacteria</taxon>
        <taxon>Pseudomonadati</taxon>
        <taxon>Thermodesulfobacteriota</taxon>
        <taxon>Desulfobacteria</taxon>
        <taxon>Desulfobacterales</taxon>
        <taxon>Desulfococcaceae</taxon>
        <taxon>Desulfonema</taxon>
    </lineage>
</organism>
<dbReference type="InterPro" id="IPR021455">
    <property type="entry name" value="DUF3106"/>
</dbReference>
<evidence type="ECO:0000313" key="3">
    <source>
        <dbReference type="Proteomes" id="UP000288096"/>
    </source>
</evidence>
<proteinExistence type="predicted"/>
<sequence>MTRMHKTGTGKPLWRFMGVWVMAAVLLLFAPRTALSRTGCGPAQEEALAVWIALNDTEEYLEKYQNLSPDEKARLRKKLREWESLPPEKQKALRRKMEQLKKMPPEARRIYRQRFEQWQKLPPSEQNALRKKLENWDRLSPKEKKAVRHRFK</sequence>
<reference evidence="3" key="1">
    <citation type="submission" date="2017-11" db="EMBL/GenBank/DDBJ databases">
        <authorList>
            <person name="Watanabe M."/>
            <person name="Kojima H."/>
        </authorList>
    </citation>
    <scope>NUCLEOTIDE SEQUENCE [LARGE SCALE GENOMIC DNA]</scope>
    <source>
        <strain evidence="3">Tokyo 01</strain>
    </source>
</reference>